<dbReference type="PANTHER" id="PTHR19303">
    <property type="entry name" value="TRANSPOSON"/>
    <property type="match status" value="1"/>
</dbReference>
<keyword evidence="3 4" id="KW-0539">Nucleus</keyword>
<dbReference type="Pfam" id="PF04218">
    <property type="entry name" value="CENP-B_N"/>
    <property type="match status" value="1"/>
</dbReference>
<evidence type="ECO:0000256" key="5">
    <source>
        <dbReference type="SAM" id="MobiDB-lite"/>
    </source>
</evidence>
<evidence type="ECO:0000256" key="4">
    <source>
        <dbReference type="PROSITE-ProRule" id="PRU00320"/>
    </source>
</evidence>
<evidence type="ECO:0008006" key="10">
    <source>
        <dbReference type="Google" id="ProtNLM"/>
    </source>
</evidence>
<name>A0AAV0WBC8_9HEMI</name>
<evidence type="ECO:0000313" key="8">
    <source>
        <dbReference type="EMBL" id="CAI6352901.1"/>
    </source>
</evidence>
<dbReference type="InterPro" id="IPR004875">
    <property type="entry name" value="DDE_SF_endonuclease_dom"/>
</dbReference>
<comment type="caution">
    <text evidence="8">The sequence shown here is derived from an EMBL/GenBank/DDBJ whole genome shotgun (WGS) entry which is preliminary data.</text>
</comment>
<dbReference type="SMART" id="SM00674">
    <property type="entry name" value="CENPB"/>
    <property type="match status" value="1"/>
</dbReference>
<dbReference type="Gene3D" id="1.10.10.60">
    <property type="entry name" value="Homeodomain-like"/>
    <property type="match status" value="2"/>
</dbReference>
<evidence type="ECO:0000256" key="1">
    <source>
        <dbReference type="ARBA" id="ARBA00004123"/>
    </source>
</evidence>
<comment type="subcellular location">
    <subcellularLocation>
        <location evidence="1 4">Nucleus</location>
    </subcellularLocation>
</comment>
<dbReference type="PROSITE" id="PS51253">
    <property type="entry name" value="HTH_CENPB"/>
    <property type="match status" value="1"/>
</dbReference>
<feature type="region of interest" description="Disordered" evidence="5">
    <location>
        <begin position="456"/>
        <end position="475"/>
    </location>
</feature>
<evidence type="ECO:0000256" key="3">
    <source>
        <dbReference type="ARBA" id="ARBA00023242"/>
    </source>
</evidence>
<evidence type="ECO:0000313" key="9">
    <source>
        <dbReference type="Proteomes" id="UP001160148"/>
    </source>
</evidence>
<dbReference type="PANTHER" id="PTHR19303:SF16">
    <property type="entry name" value="JERKY PROTEIN HOMOLOG-LIKE"/>
    <property type="match status" value="1"/>
</dbReference>
<organism evidence="8 9">
    <name type="scientific">Macrosiphum euphorbiae</name>
    <name type="common">potato aphid</name>
    <dbReference type="NCBI Taxonomy" id="13131"/>
    <lineage>
        <taxon>Eukaryota</taxon>
        <taxon>Metazoa</taxon>
        <taxon>Ecdysozoa</taxon>
        <taxon>Arthropoda</taxon>
        <taxon>Hexapoda</taxon>
        <taxon>Insecta</taxon>
        <taxon>Pterygota</taxon>
        <taxon>Neoptera</taxon>
        <taxon>Paraneoptera</taxon>
        <taxon>Hemiptera</taxon>
        <taxon>Sternorrhyncha</taxon>
        <taxon>Aphidomorpha</taxon>
        <taxon>Aphidoidea</taxon>
        <taxon>Aphididae</taxon>
        <taxon>Macrosiphini</taxon>
        <taxon>Macrosiphum</taxon>
    </lineage>
</organism>
<dbReference type="Proteomes" id="UP001160148">
    <property type="component" value="Unassembled WGS sequence"/>
</dbReference>
<dbReference type="GO" id="GO:0003677">
    <property type="term" value="F:DNA binding"/>
    <property type="evidence" value="ECO:0007669"/>
    <property type="project" value="UniProtKB-UniRule"/>
</dbReference>
<evidence type="ECO:0000259" key="6">
    <source>
        <dbReference type="PROSITE" id="PS50960"/>
    </source>
</evidence>
<protein>
    <recommendedName>
        <fullName evidence="10">HTH CENPB-type domain-containing protein</fullName>
    </recommendedName>
</protein>
<dbReference type="EMBL" id="CARXXK010000002">
    <property type="protein sequence ID" value="CAI6352901.1"/>
    <property type="molecule type" value="Genomic_DNA"/>
</dbReference>
<evidence type="ECO:0000256" key="2">
    <source>
        <dbReference type="ARBA" id="ARBA00023125"/>
    </source>
</evidence>
<dbReference type="Pfam" id="PF03184">
    <property type="entry name" value="DDE_1"/>
    <property type="match status" value="1"/>
</dbReference>
<feature type="DNA-binding region" description="H-T-H motif" evidence="4">
    <location>
        <begin position="28"/>
        <end position="48"/>
    </location>
</feature>
<keyword evidence="9" id="KW-1185">Reference proteome</keyword>
<keyword evidence="2 4" id="KW-0238">DNA-binding</keyword>
<dbReference type="InterPro" id="IPR050863">
    <property type="entry name" value="CenT-Element_Derived"/>
</dbReference>
<accession>A0AAV0WBC8</accession>
<reference evidence="8 9" key="1">
    <citation type="submission" date="2023-01" db="EMBL/GenBank/DDBJ databases">
        <authorList>
            <person name="Whitehead M."/>
        </authorList>
    </citation>
    <scope>NUCLEOTIDE SEQUENCE [LARGE SCALE GENOMIC DNA]</scope>
</reference>
<feature type="domain" description="HTH CENPB-type" evidence="7">
    <location>
        <begin position="67"/>
        <end position="139"/>
    </location>
</feature>
<dbReference type="InterPro" id="IPR009057">
    <property type="entry name" value="Homeodomain-like_sf"/>
</dbReference>
<dbReference type="PROSITE" id="PS50960">
    <property type="entry name" value="HTH_PSQ"/>
    <property type="match status" value="1"/>
</dbReference>
<evidence type="ECO:0000259" key="7">
    <source>
        <dbReference type="PROSITE" id="PS51253"/>
    </source>
</evidence>
<dbReference type="InterPro" id="IPR036397">
    <property type="entry name" value="RNaseH_sf"/>
</dbReference>
<dbReference type="GO" id="GO:0005634">
    <property type="term" value="C:nucleus"/>
    <property type="evidence" value="ECO:0007669"/>
    <property type="project" value="UniProtKB-SubCell"/>
</dbReference>
<gene>
    <name evidence="8" type="ORF">MEUPH1_LOCUS9091</name>
</gene>
<dbReference type="SUPFAM" id="SSF46689">
    <property type="entry name" value="Homeodomain-like"/>
    <property type="match status" value="2"/>
</dbReference>
<feature type="domain" description="HTH psq-type" evidence="6">
    <location>
        <begin position="1"/>
        <end position="52"/>
    </location>
</feature>
<dbReference type="Gene3D" id="3.30.420.10">
    <property type="entry name" value="Ribonuclease H-like superfamily/Ribonuclease H"/>
    <property type="match status" value="1"/>
</dbReference>
<dbReference type="InterPro" id="IPR007889">
    <property type="entry name" value="HTH_Psq"/>
</dbReference>
<dbReference type="InterPro" id="IPR006600">
    <property type="entry name" value="HTH_CenpB_DNA-bd_dom"/>
</dbReference>
<proteinExistence type="predicted"/>
<dbReference type="Pfam" id="PF03221">
    <property type="entry name" value="HTH_Tnp_Tc5"/>
    <property type="match status" value="1"/>
</dbReference>
<sequence length="531" mass="60771">MSNKRKRHVLTMEQKIEILAKLDKGETSVSLARLYNIGKATVTDIKNNRHAIMDFASKMDSGDGIKRRKVMKVAKYQDLDKAMEMWFIQKRSLNEPISGPLICEKALEMNTKLKGPEDFKVSSGWLHKFKSRHGIRELQIQGESLSADSSSAENFKQIFQLFVEKEGYSQDSVYNADESGLNWKALPRKSLASCQEHAARGFKVSKERVTIMTCANAAGTHKLPLLLIGKSKKPRCFKNIKSLPVTYTAQKNAWMDSKLFLNWFENDFIKNVKKWRQDHHKTGKVLLLLDNAPTHPSAEVLNLIDPDYKVMFFPPNVTSLIQPMDQGVIEKFKRMYRKQMLRRLLLNEGTEESVVAFSKLLNLKHCCYMAADAWDNLTEENLRNAWKKLWVASMELEAEEEITDLNNFDDFVDLFNEIPGFNDCNYDDAVDWLATDVNDLGYQILDSDEIISSLQNEESDDISSDESMSTPKGPTSAEAFAAFETGLEWFEKQAECCPAQLLLLKRLRDLAAEKRVAAHRQIKIDNFVKKI</sequence>
<dbReference type="AlphaFoldDB" id="A0AAV0WBC8"/>